<keyword evidence="6" id="KW-0418">Kinase</keyword>
<dbReference type="InterPro" id="IPR051819">
    <property type="entry name" value="PTS_sugar-specific_EIIB"/>
</dbReference>
<evidence type="ECO:0000313" key="9">
    <source>
        <dbReference type="EMBL" id="RRJ62074.1"/>
    </source>
</evidence>
<accession>A0A3P3TWD6</accession>
<feature type="domain" description="PTS EIIB type-3" evidence="8">
    <location>
        <begin position="1"/>
        <end position="97"/>
    </location>
</feature>
<dbReference type="Proteomes" id="UP000267017">
    <property type="component" value="Unassembled WGS sequence"/>
</dbReference>
<dbReference type="RefSeq" id="WP_128629990.1">
    <property type="nucleotide sequence ID" value="NZ_RRCN01000001.1"/>
</dbReference>
<dbReference type="GO" id="GO:0009401">
    <property type="term" value="P:phosphoenolpyruvate-dependent sugar phosphotransferase system"/>
    <property type="evidence" value="ECO:0007669"/>
    <property type="project" value="UniProtKB-KW"/>
</dbReference>
<dbReference type="OrthoDB" id="9808134at2"/>
<dbReference type="AlphaFoldDB" id="A0A3P3TWD6"/>
<dbReference type="EMBL" id="RRCN01000001">
    <property type="protein sequence ID" value="RRJ62074.1"/>
    <property type="molecule type" value="Genomic_DNA"/>
</dbReference>
<evidence type="ECO:0000256" key="6">
    <source>
        <dbReference type="ARBA" id="ARBA00022777"/>
    </source>
</evidence>
<keyword evidence="4" id="KW-0808">Transferase</keyword>
<dbReference type="Pfam" id="PF02302">
    <property type="entry name" value="PTS_IIB"/>
    <property type="match status" value="1"/>
</dbReference>
<dbReference type="CDD" id="cd05564">
    <property type="entry name" value="PTS_IIB_chitobiose_lichenan"/>
    <property type="match status" value="1"/>
</dbReference>
<keyword evidence="10" id="KW-1185">Reference proteome</keyword>
<dbReference type="InterPro" id="IPR013012">
    <property type="entry name" value="PTS_EIIB_3"/>
</dbReference>
<evidence type="ECO:0000256" key="3">
    <source>
        <dbReference type="ARBA" id="ARBA00022597"/>
    </source>
</evidence>
<keyword evidence="1" id="KW-0813">Transport</keyword>
<evidence type="ECO:0000256" key="7">
    <source>
        <dbReference type="PROSITE-ProRule" id="PRU00423"/>
    </source>
</evidence>
<dbReference type="PANTHER" id="PTHR34581:SF2">
    <property type="entry name" value="PTS SYSTEM N,N'-DIACETYLCHITOBIOSE-SPECIFIC EIIB COMPONENT"/>
    <property type="match status" value="1"/>
</dbReference>
<dbReference type="SUPFAM" id="SSF52794">
    <property type="entry name" value="PTS system IIB component-like"/>
    <property type="match status" value="1"/>
</dbReference>
<dbReference type="InterPro" id="IPR003501">
    <property type="entry name" value="PTS_EIIB_2/3"/>
</dbReference>
<comment type="caution">
    <text evidence="9">The sequence shown here is derived from an EMBL/GenBank/DDBJ whole genome shotgun (WGS) entry which is preliminary data.</text>
</comment>
<protein>
    <submittedName>
        <fullName evidence="9">PTS sugar transporter subunit IIB</fullName>
    </submittedName>
</protein>
<evidence type="ECO:0000256" key="4">
    <source>
        <dbReference type="ARBA" id="ARBA00022679"/>
    </source>
</evidence>
<dbReference type="PROSITE" id="PS51100">
    <property type="entry name" value="PTS_EIIB_TYPE_3"/>
    <property type="match status" value="1"/>
</dbReference>
<dbReference type="PANTHER" id="PTHR34581">
    <property type="entry name" value="PTS SYSTEM N,N'-DIACETYLCHITOBIOSE-SPECIFIC EIIB COMPONENT"/>
    <property type="match status" value="1"/>
</dbReference>
<dbReference type="Gene3D" id="3.40.50.2300">
    <property type="match status" value="1"/>
</dbReference>
<keyword evidence="5" id="KW-0598">Phosphotransferase system</keyword>
<keyword evidence="3 9" id="KW-0762">Sugar transport</keyword>
<dbReference type="GO" id="GO:0008982">
    <property type="term" value="F:protein-N(PI)-phosphohistidine-sugar phosphotransferase activity"/>
    <property type="evidence" value="ECO:0007669"/>
    <property type="project" value="InterPro"/>
</dbReference>
<dbReference type="InterPro" id="IPR036095">
    <property type="entry name" value="PTS_EIIB-like_sf"/>
</dbReference>
<evidence type="ECO:0000313" key="10">
    <source>
        <dbReference type="Proteomes" id="UP000267017"/>
    </source>
</evidence>
<sequence>MKKILLVCSSGMSTSMLVEKMKEAAAAEGIEVFIDATAESEMEKFTDMDVVLLGPQIGHMEAEMKRTFPIPVMTINMMDYGMMDGEKVLKSALSLLH</sequence>
<reference evidence="9 10" key="1">
    <citation type="submission" date="2018-11" db="EMBL/GenBank/DDBJ databases">
        <title>Genome sequencing of Paenibacillus sp. KCOM 3021 (= ChDC PVNT-B20).</title>
        <authorList>
            <person name="Kook J.-K."/>
            <person name="Park S.-N."/>
            <person name="Lim Y.K."/>
        </authorList>
    </citation>
    <scope>NUCLEOTIDE SEQUENCE [LARGE SCALE GENOMIC DNA]</scope>
    <source>
        <strain evidence="9 10">KCOM 3021</strain>
    </source>
</reference>
<evidence type="ECO:0000259" key="8">
    <source>
        <dbReference type="PROSITE" id="PS51100"/>
    </source>
</evidence>
<evidence type="ECO:0000256" key="1">
    <source>
        <dbReference type="ARBA" id="ARBA00022448"/>
    </source>
</evidence>
<proteinExistence type="predicted"/>
<evidence type="ECO:0000256" key="2">
    <source>
        <dbReference type="ARBA" id="ARBA00022553"/>
    </source>
</evidence>
<keyword evidence="2" id="KW-0597">Phosphoprotein</keyword>
<dbReference type="GO" id="GO:0016301">
    <property type="term" value="F:kinase activity"/>
    <property type="evidence" value="ECO:0007669"/>
    <property type="project" value="UniProtKB-KW"/>
</dbReference>
<organism evidence="9 10">
    <name type="scientific">Paenibacillus oralis</name>
    <dbReference type="NCBI Taxonomy" id="2490856"/>
    <lineage>
        <taxon>Bacteria</taxon>
        <taxon>Bacillati</taxon>
        <taxon>Bacillota</taxon>
        <taxon>Bacilli</taxon>
        <taxon>Bacillales</taxon>
        <taxon>Paenibacillaceae</taxon>
        <taxon>Paenibacillus</taxon>
    </lineage>
</organism>
<name>A0A3P3TWD6_9BACL</name>
<feature type="modified residue" description="Phosphocysteine; by EIIA" evidence="7">
    <location>
        <position position="8"/>
    </location>
</feature>
<evidence type="ECO:0000256" key="5">
    <source>
        <dbReference type="ARBA" id="ARBA00022683"/>
    </source>
</evidence>
<gene>
    <name evidence="9" type="ORF">EHV15_03180</name>
</gene>